<reference evidence="3" key="1">
    <citation type="submission" date="2022-06" db="EMBL/GenBank/DDBJ databases">
        <title>Solitalea sp. MAHUQ-68 isolated from rhizospheric soil.</title>
        <authorList>
            <person name="Huq M.A."/>
        </authorList>
    </citation>
    <scope>NUCLEOTIDE SEQUENCE</scope>
    <source>
        <strain evidence="3">MAHUQ-68</strain>
    </source>
</reference>
<proteinExistence type="predicted"/>
<feature type="transmembrane region" description="Helical" evidence="1">
    <location>
        <begin position="150"/>
        <end position="183"/>
    </location>
</feature>
<keyword evidence="1" id="KW-1133">Transmembrane helix</keyword>
<keyword evidence="4" id="KW-1185">Reference proteome</keyword>
<evidence type="ECO:0000313" key="4">
    <source>
        <dbReference type="Proteomes" id="UP001155182"/>
    </source>
</evidence>
<dbReference type="EMBL" id="JAMWYS010000035">
    <property type="protein sequence ID" value="MCO4293341.1"/>
    <property type="molecule type" value="Genomic_DNA"/>
</dbReference>
<feature type="signal peptide" evidence="2">
    <location>
        <begin position="1"/>
        <end position="23"/>
    </location>
</feature>
<keyword evidence="1" id="KW-0472">Membrane</keyword>
<comment type="caution">
    <text evidence="3">The sequence shown here is derived from an EMBL/GenBank/DDBJ whole genome shotgun (WGS) entry which is preliminary data.</text>
</comment>
<name>A0A9X2F6N1_9SPHI</name>
<feature type="chain" id="PRO_5040983963" evidence="2">
    <location>
        <begin position="24"/>
        <end position="189"/>
    </location>
</feature>
<dbReference type="Proteomes" id="UP001155182">
    <property type="component" value="Unassembled WGS sequence"/>
</dbReference>
<accession>A0A9X2F6N1</accession>
<gene>
    <name evidence="3" type="ORF">NF867_10740</name>
</gene>
<keyword evidence="2" id="KW-0732">Signal</keyword>
<evidence type="ECO:0000313" key="3">
    <source>
        <dbReference type="EMBL" id="MCO4293341.1"/>
    </source>
</evidence>
<evidence type="ECO:0000256" key="2">
    <source>
        <dbReference type="SAM" id="SignalP"/>
    </source>
</evidence>
<sequence>MKTTSTLMLKLKTFGILSIALLAASCSNELKFVKVKSNEPVYVRNTESDKNEEVSVEKQEQEIVNTPVAVSYTAPDGSAQASESLTGQQTSSTRQLVREEMSKNAAFRKLSATQQEKVEKLIAKRVDKVVAKKKASPAPAPSVEFSRIMLIGLIILLAGIILGAIVGGLGWLAFVVGLGLIVYGLIIQL</sequence>
<dbReference type="RefSeq" id="WP_252587910.1">
    <property type="nucleotide sequence ID" value="NZ_JAMWYS010000035.1"/>
</dbReference>
<evidence type="ECO:0000256" key="1">
    <source>
        <dbReference type="SAM" id="Phobius"/>
    </source>
</evidence>
<keyword evidence="1" id="KW-0812">Transmembrane</keyword>
<protein>
    <submittedName>
        <fullName evidence="3">Uncharacterized protein</fullName>
    </submittedName>
</protein>
<dbReference type="PROSITE" id="PS51257">
    <property type="entry name" value="PROKAR_LIPOPROTEIN"/>
    <property type="match status" value="1"/>
</dbReference>
<organism evidence="3 4">
    <name type="scientific">Solitalea agri</name>
    <dbReference type="NCBI Taxonomy" id="2953739"/>
    <lineage>
        <taxon>Bacteria</taxon>
        <taxon>Pseudomonadati</taxon>
        <taxon>Bacteroidota</taxon>
        <taxon>Sphingobacteriia</taxon>
        <taxon>Sphingobacteriales</taxon>
        <taxon>Sphingobacteriaceae</taxon>
        <taxon>Solitalea</taxon>
    </lineage>
</organism>
<dbReference type="AlphaFoldDB" id="A0A9X2F6N1"/>